<keyword evidence="3" id="KW-0520">NAD</keyword>
<evidence type="ECO:0000256" key="2">
    <source>
        <dbReference type="ARBA" id="ARBA00023002"/>
    </source>
</evidence>
<dbReference type="PROSITE" id="PS00070">
    <property type="entry name" value="ALDEHYDE_DEHYDR_CYS"/>
    <property type="match status" value="1"/>
</dbReference>
<organism evidence="9 10">
    <name type="scientific">Pseudomonas fluorescens</name>
    <dbReference type="NCBI Taxonomy" id="294"/>
    <lineage>
        <taxon>Bacteria</taxon>
        <taxon>Pseudomonadati</taxon>
        <taxon>Pseudomonadota</taxon>
        <taxon>Gammaproteobacteria</taxon>
        <taxon>Pseudomonadales</taxon>
        <taxon>Pseudomonadaceae</taxon>
        <taxon>Pseudomonas</taxon>
    </lineage>
</organism>
<protein>
    <recommendedName>
        <fullName evidence="4">Aldehyde dehydrogenase</fullName>
    </recommendedName>
</protein>
<dbReference type="InterPro" id="IPR016161">
    <property type="entry name" value="Ald_DH/histidinol_DH"/>
</dbReference>
<dbReference type="InterPro" id="IPR015590">
    <property type="entry name" value="Aldehyde_DH_dom"/>
</dbReference>
<evidence type="ECO:0000256" key="1">
    <source>
        <dbReference type="ARBA" id="ARBA00009986"/>
    </source>
</evidence>
<dbReference type="PANTHER" id="PTHR43570">
    <property type="entry name" value="ALDEHYDE DEHYDROGENASE"/>
    <property type="match status" value="1"/>
</dbReference>
<keyword evidence="2 4" id="KW-0560">Oxidoreductase</keyword>
<dbReference type="InterPro" id="IPR012394">
    <property type="entry name" value="Aldehyde_DH_NAD(P)"/>
</dbReference>
<dbReference type="InterPro" id="IPR016163">
    <property type="entry name" value="Ald_DH_C"/>
</dbReference>
<dbReference type="PANTHER" id="PTHR43570:SF20">
    <property type="entry name" value="ALDEHYDE DEHYDROGENASE ALDX-RELATED"/>
    <property type="match status" value="1"/>
</dbReference>
<dbReference type="EMBL" id="CABVII010000022">
    <property type="protein sequence ID" value="VVP33302.1"/>
    <property type="molecule type" value="Genomic_DNA"/>
</dbReference>
<dbReference type="Pfam" id="PF00171">
    <property type="entry name" value="Aldedh"/>
    <property type="match status" value="1"/>
</dbReference>
<evidence type="ECO:0000313" key="9">
    <source>
        <dbReference type="EMBL" id="VVP33302.1"/>
    </source>
</evidence>
<dbReference type="RefSeq" id="WP_150784783.1">
    <property type="nucleotide sequence ID" value="NZ_CABVII010000022.1"/>
</dbReference>
<gene>
    <name evidence="9" type="primary">calB_4</name>
    <name evidence="9" type="ORF">PS862_04488</name>
</gene>
<dbReference type="SUPFAM" id="SSF53720">
    <property type="entry name" value="ALDH-like"/>
    <property type="match status" value="1"/>
</dbReference>
<feature type="active site" evidence="5 6">
    <location>
        <position position="215"/>
    </location>
</feature>
<evidence type="ECO:0000256" key="3">
    <source>
        <dbReference type="ARBA" id="ARBA00023027"/>
    </source>
</evidence>
<feature type="active site" evidence="5">
    <location>
        <position position="249"/>
    </location>
</feature>
<dbReference type="Proteomes" id="UP000385207">
    <property type="component" value="Unassembled WGS sequence"/>
</dbReference>
<dbReference type="PIRSF" id="PIRSF036492">
    <property type="entry name" value="ALDH"/>
    <property type="match status" value="1"/>
</dbReference>
<evidence type="ECO:0000256" key="5">
    <source>
        <dbReference type="PIRSR" id="PIRSR036492-1"/>
    </source>
</evidence>
<evidence type="ECO:0000256" key="6">
    <source>
        <dbReference type="PROSITE-ProRule" id="PRU10007"/>
    </source>
</evidence>
<dbReference type="InterPro" id="IPR016160">
    <property type="entry name" value="Ald_DH_CS_CYS"/>
</dbReference>
<dbReference type="OrthoDB" id="9812625at2"/>
<dbReference type="Gene3D" id="3.40.605.10">
    <property type="entry name" value="Aldehyde Dehydrogenase, Chain A, domain 1"/>
    <property type="match status" value="1"/>
</dbReference>
<dbReference type="GO" id="GO:0004029">
    <property type="term" value="F:aldehyde dehydrogenase (NAD+) activity"/>
    <property type="evidence" value="ECO:0007669"/>
    <property type="project" value="TreeGrafter"/>
</dbReference>
<dbReference type="CDD" id="cd07133">
    <property type="entry name" value="ALDH_CALDH_CalB"/>
    <property type="match status" value="1"/>
</dbReference>
<dbReference type="InterPro" id="IPR016162">
    <property type="entry name" value="Ald_DH_N"/>
</dbReference>
<evidence type="ECO:0000256" key="7">
    <source>
        <dbReference type="RuleBase" id="RU003345"/>
    </source>
</evidence>
<comment type="similarity">
    <text evidence="1 4 7">Belongs to the aldehyde dehydrogenase family.</text>
</comment>
<feature type="domain" description="Aldehyde dehydrogenase" evidence="8">
    <location>
        <begin position="7"/>
        <end position="442"/>
    </location>
</feature>
<proteinExistence type="inferred from homology"/>
<evidence type="ECO:0000256" key="4">
    <source>
        <dbReference type="PIRNR" id="PIRNR036492"/>
    </source>
</evidence>
<sequence>MSANENLSAANVRVILEKQRAACLANEPWTAEQRCELIDRAIGLLVDYQEQIVAALAADFGHRSHDFSRLFDVLSPLAAMKSAKANVAEWMRDEQRHTDRGEAWVQYQPLGVVGILTAWNFPGNLIFNGLAGALAAGNRVMIKVSEFTPQTAALIARIFRTVYAEDEVAIITGGSDVGQVFCSQPFDHLLFTGATSIGKHVMRAAAENLVPVTLELGGKSPTIISRSADLEAAVIKIITGKLHNAGQICLAPDYVFVPEERLAEFVAAAKATVAKLFPTLKDNPDYTSVINARHYERLQGYLAEARAAGVELIELNPAGEDFAAQAHHKIVPTLLDNPGDSLKVMQDEIFGPLLPIKSYSDIQEVVAYINSHPRPLGLYYFGNNADEEAFVLKRTTSGGVCLNDVLRHAGIETLPFGGVGASGMGAYHGFDGFRTFSHAKAVMRAADAPDLMRPPYSDQVRQLVGSLIKR</sequence>
<dbReference type="InterPro" id="IPR029510">
    <property type="entry name" value="Ald_DH_CS_GLU"/>
</dbReference>
<dbReference type="AlphaFoldDB" id="A0A5E7N896"/>
<accession>A0A5E7N896</accession>
<dbReference type="PROSITE" id="PS00687">
    <property type="entry name" value="ALDEHYDE_DEHYDR_GLU"/>
    <property type="match status" value="1"/>
</dbReference>
<evidence type="ECO:0000313" key="10">
    <source>
        <dbReference type="Proteomes" id="UP000385207"/>
    </source>
</evidence>
<reference evidence="9 10" key="1">
    <citation type="submission" date="2019-09" db="EMBL/GenBank/DDBJ databases">
        <authorList>
            <person name="Chandra G."/>
            <person name="Truman W A."/>
        </authorList>
    </citation>
    <scope>NUCLEOTIDE SEQUENCE [LARGE SCALE GENOMIC DNA]</scope>
    <source>
        <strain evidence="9">PS862</strain>
    </source>
</reference>
<dbReference type="Gene3D" id="3.40.309.10">
    <property type="entry name" value="Aldehyde Dehydrogenase, Chain A, domain 2"/>
    <property type="match status" value="1"/>
</dbReference>
<dbReference type="GO" id="GO:0005737">
    <property type="term" value="C:cytoplasm"/>
    <property type="evidence" value="ECO:0007669"/>
    <property type="project" value="TreeGrafter"/>
</dbReference>
<evidence type="ECO:0000259" key="8">
    <source>
        <dbReference type="Pfam" id="PF00171"/>
    </source>
</evidence>
<dbReference type="GO" id="GO:0006081">
    <property type="term" value="P:aldehyde metabolic process"/>
    <property type="evidence" value="ECO:0007669"/>
    <property type="project" value="InterPro"/>
</dbReference>
<name>A0A5E7N896_PSEFL</name>